<dbReference type="Proteomes" id="UP000295645">
    <property type="component" value="Unassembled WGS sequence"/>
</dbReference>
<dbReference type="HAMAP" id="MF_00765">
    <property type="entry name" value="DarP"/>
    <property type="match status" value="1"/>
</dbReference>
<feature type="region of interest" description="Disordered" evidence="6">
    <location>
        <begin position="171"/>
        <end position="194"/>
    </location>
</feature>
<evidence type="ECO:0000256" key="6">
    <source>
        <dbReference type="SAM" id="MobiDB-lite"/>
    </source>
</evidence>
<evidence type="ECO:0000313" key="7">
    <source>
        <dbReference type="EMBL" id="TCV91257.1"/>
    </source>
</evidence>
<dbReference type="GO" id="GO:1902626">
    <property type="term" value="P:assembly of large subunit precursor of preribosome"/>
    <property type="evidence" value="ECO:0007669"/>
    <property type="project" value="UniProtKB-UniRule"/>
</dbReference>
<dbReference type="GO" id="GO:0043022">
    <property type="term" value="F:ribosome binding"/>
    <property type="evidence" value="ECO:0007669"/>
    <property type="project" value="UniProtKB-UniRule"/>
</dbReference>
<dbReference type="RefSeq" id="WP_132147358.1">
    <property type="nucleotide sequence ID" value="NZ_SMCS01000012.1"/>
</dbReference>
<keyword evidence="3 5" id="KW-0699">rRNA-binding</keyword>
<name>A0A4R3YGA1_9GAMM</name>
<comment type="caution">
    <text evidence="7">The sequence shown here is derived from an EMBL/GenBank/DDBJ whole genome shotgun (WGS) entry which is preliminary data.</text>
</comment>
<dbReference type="InterPro" id="IPR023153">
    <property type="entry name" value="DarP_sf"/>
</dbReference>
<evidence type="ECO:0000256" key="1">
    <source>
        <dbReference type="ARBA" id="ARBA00022490"/>
    </source>
</evidence>
<keyword evidence="4 5" id="KW-0694">RNA-binding</keyword>
<accession>A0A4R3YGA1</accession>
<dbReference type="GO" id="GO:0005829">
    <property type="term" value="C:cytosol"/>
    <property type="evidence" value="ECO:0007669"/>
    <property type="project" value="TreeGrafter"/>
</dbReference>
<protein>
    <recommendedName>
        <fullName evidence="5">Dual-action ribosomal maturation protein DarP</fullName>
    </recommendedName>
    <alternativeName>
        <fullName evidence="5">Large ribosomal subunit assembly factor DarP</fullName>
    </alternativeName>
</protein>
<sequence>MTNETYDEGRDLGRGRSENRRKALDILKLAGQLMELPPSRIPKLNLPDDIVDEIARTRKITAHIARKRQLAFLAKQMRKHGDEAFTDARAALGEDRQRQREDAAFMHRIEARRERLMEDGDVALGELFDQHPELDRQHMRSLIRQARIEKEKAKPPHAFRELYQILKDLEAKGQDDADGDVDVEAHDPEDKAQE</sequence>
<evidence type="ECO:0000256" key="4">
    <source>
        <dbReference type="ARBA" id="ARBA00022884"/>
    </source>
</evidence>
<comment type="subcellular location">
    <subcellularLocation>
        <location evidence="5">Cytoplasm</location>
    </subcellularLocation>
    <text evidence="5">Associates with late stage pre-50S ribosomal subunits.</text>
</comment>
<organism evidence="7 8">
    <name type="scientific">Luteibacter rhizovicinus</name>
    <dbReference type="NCBI Taxonomy" id="242606"/>
    <lineage>
        <taxon>Bacteria</taxon>
        <taxon>Pseudomonadati</taxon>
        <taxon>Pseudomonadota</taxon>
        <taxon>Gammaproteobacteria</taxon>
        <taxon>Lysobacterales</taxon>
        <taxon>Rhodanobacteraceae</taxon>
        <taxon>Luteibacter</taxon>
    </lineage>
</organism>
<reference evidence="7 8" key="1">
    <citation type="submission" date="2019-03" db="EMBL/GenBank/DDBJ databases">
        <title>Above-ground endophytic microbial communities from plants in different locations in the United States.</title>
        <authorList>
            <person name="Frank C."/>
        </authorList>
    </citation>
    <scope>NUCLEOTIDE SEQUENCE [LARGE SCALE GENOMIC DNA]</scope>
    <source>
        <strain evidence="7 8">LP_13_YM</strain>
    </source>
</reference>
<dbReference type="OrthoDB" id="5293604at2"/>
<comment type="function">
    <text evidence="5">Member of a network of 50S ribosomal subunit biogenesis factors which assembles along the 30S-50S interface, preventing incorrect 23S rRNA structures from forming. Promotes peptidyl transferase center (PTC) maturation.</text>
</comment>
<keyword evidence="8" id="KW-1185">Reference proteome</keyword>
<dbReference type="NCBIfam" id="NF003593">
    <property type="entry name" value="PRK05255.1-1"/>
    <property type="match status" value="1"/>
</dbReference>
<gene>
    <name evidence="5" type="primary">darP</name>
    <name evidence="7" type="ORF">EC912_1123</name>
</gene>
<feature type="compositionally biased region" description="Basic and acidic residues" evidence="6">
    <location>
        <begin position="183"/>
        <end position="194"/>
    </location>
</feature>
<proteinExistence type="inferred from homology"/>
<dbReference type="EMBL" id="SMCS01000012">
    <property type="protein sequence ID" value="TCV91257.1"/>
    <property type="molecule type" value="Genomic_DNA"/>
</dbReference>
<comment type="similarity">
    <text evidence="5">Belongs to the DarP family.</text>
</comment>
<dbReference type="PANTHER" id="PTHR38101:SF1">
    <property type="entry name" value="UPF0307 PROTEIN YJGA"/>
    <property type="match status" value="1"/>
</dbReference>
<dbReference type="InterPro" id="IPR006839">
    <property type="entry name" value="DarP"/>
</dbReference>
<evidence type="ECO:0000256" key="3">
    <source>
        <dbReference type="ARBA" id="ARBA00022730"/>
    </source>
</evidence>
<dbReference type="Gene3D" id="1.10.60.30">
    <property type="entry name" value="PSPTO4464-like domains"/>
    <property type="match status" value="2"/>
</dbReference>
<dbReference type="SUPFAM" id="SSF158710">
    <property type="entry name" value="PSPTO4464-like"/>
    <property type="match status" value="1"/>
</dbReference>
<dbReference type="Pfam" id="PF04751">
    <property type="entry name" value="DarP"/>
    <property type="match status" value="1"/>
</dbReference>
<dbReference type="GO" id="GO:0019843">
    <property type="term" value="F:rRNA binding"/>
    <property type="evidence" value="ECO:0007669"/>
    <property type="project" value="UniProtKB-UniRule"/>
</dbReference>
<keyword evidence="1 5" id="KW-0963">Cytoplasm</keyword>
<dbReference type="AlphaFoldDB" id="A0A4R3YGA1"/>
<dbReference type="PANTHER" id="PTHR38101">
    <property type="entry name" value="UPF0307 PROTEIN YJGA"/>
    <property type="match status" value="1"/>
</dbReference>
<dbReference type="CDD" id="cd16331">
    <property type="entry name" value="YjgA-like"/>
    <property type="match status" value="1"/>
</dbReference>
<evidence type="ECO:0000313" key="8">
    <source>
        <dbReference type="Proteomes" id="UP000295645"/>
    </source>
</evidence>
<evidence type="ECO:0000256" key="5">
    <source>
        <dbReference type="HAMAP-Rule" id="MF_00765"/>
    </source>
</evidence>
<dbReference type="PIRSF" id="PIRSF016183">
    <property type="entry name" value="UCP016183"/>
    <property type="match status" value="1"/>
</dbReference>
<keyword evidence="2 5" id="KW-0690">Ribosome biogenesis</keyword>
<evidence type="ECO:0000256" key="2">
    <source>
        <dbReference type="ARBA" id="ARBA00022517"/>
    </source>
</evidence>